<name>A0ACA9NJ49_9GLOM</name>
<sequence>SVKASPTTKSQYTIPLYKYHHGSEYKRATESLNDYSAQGLNDIAYYGPVSVGSQVFQLMFDSGSPLLWVPAANCTSSGCTGHLRFNQSSPLLGPISIQYMTGSMDGYLSEIDVTLAGLTAKNQKFGLAYNVSSTFSSYTFDGIFGLSPRDDPDAGTLNPVKTLAAQHVIDPYVAIHLQRSASKGDQGTLTLGGIDNSKFTGYVNYNNVTNDTAWWTISIDNIMVAGKSTVQKRFAIVDTGTTLIVAPPDDAQEIHSLIPGSSFDPTTGLYSIPCNTVFNMSFVFGGILYHIKDSDVILPDTEGCVSGVMSGISYGAYDWVVGDVFLKNVYTVFNYGNLSVGLAPSVN</sequence>
<dbReference type="Proteomes" id="UP000789525">
    <property type="component" value="Unassembled WGS sequence"/>
</dbReference>
<dbReference type="EMBL" id="CAJVPT010022188">
    <property type="protein sequence ID" value="CAG8658776.1"/>
    <property type="molecule type" value="Genomic_DNA"/>
</dbReference>
<evidence type="ECO:0000313" key="2">
    <source>
        <dbReference type="Proteomes" id="UP000789525"/>
    </source>
</evidence>
<reference evidence="1" key="1">
    <citation type="submission" date="2021-06" db="EMBL/GenBank/DDBJ databases">
        <authorList>
            <person name="Kallberg Y."/>
            <person name="Tangrot J."/>
            <person name="Rosling A."/>
        </authorList>
    </citation>
    <scope>NUCLEOTIDE SEQUENCE</scope>
    <source>
        <strain evidence="1">CL356</strain>
    </source>
</reference>
<keyword evidence="2" id="KW-1185">Reference proteome</keyword>
<gene>
    <name evidence="1" type="ORF">ACOLOM_LOCUS8509</name>
</gene>
<feature type="non-terminal residue" evidence="1">
    <location>
        <position position="1"/>
    </location>
</feature>
<organism evidence="1 2">
    <name type="scientific">Acaulospora colombiana</name>
    <dbReference type="NCBI Taxonomy" id="27376"/>
    <lineage>
        <taxon>Eukaryota</taxon>
        <taxon>Fungi</taxon>
        <taxon>Fungi incertae sedis</taxon>
        <taxon>Mucoromycota</taxon>
        <taxon>Glomeromycotina</taxon>
        <taxon>Glomeromycetes</taxon>
        <taxon>Diversisporales</taxon>
        <taxon>Acaulosporaceae</taxon>
        <taxon>Acaulospora</taxon>
    </lineage>
</organism>
<evidence type="ECO:0000313" key="1">
    <source>
        <dbReference type="EMBL" id="CAG8658776.1"/>
    </source>
</evidence>
<proteinExistence type="predicted"/>
<comment type="caution">
    <text evidence="1">The sequence shown here is derived from an EMBL/GenBank/DDBJ whole genome shotgun (WGS) entry which is preliminary data.</text>
</comment>
<protein>
    <submittedName>
        <fullName evidence="1">7792_t:CDS:1</fullName>
    </submittedName>
</protein>
<accession>A0ACA9NJ49</accession>